<dbReference type="Pfam" id="PF02826">
    <property type="entry name" value="2-Hacid_dh_C"/>
    <property type="match status" value="1"/>
</dbReference>
<dbReference type="GO" id="GO:0016618">
    <property type="term" value="F:hydroxypyruvate reductase [NAD(P)H] activity"/>
    <property type="evidence" value="ECO:0007669"/>
    <property type="project" value="TreeGrafter"/>
</dbReference>
<dbReference type="InterPro" id="IPR050223">
    <property type="entry name" value="D-isomer_2-hydroxyacid_DH"/>
</dbReference>
<evidence type="ECO:0000256" key="2">
    <source>
        <dbReference type="ARBA" id="ARBA00023002"/>
    </source>
</evidence>
<dbReference type="GO" id="GO:0030267">
    <property type="term" value="F:glyoxylate reductase (NADPH) activity"/>
    <property type="evidence" value="ECO:0007669"/>
    <property type="project" value="TreeGrafter"/>
</dbReference>
<protein>
    <submittedName>
        <fullName evidence="7">Glyoxylate reductase</fullName>
    </submittedName>
</protein>
<evidence type="ECO:0000313" key="8">
    <source>
        <dbReference type="Proteomes" id="UP000076863"/>
    </source>
</evidence>
<keyword evidence="3" id="KW-0520">NAD</keyword>
<keyword evidence="2 4" id="KW-0560">Oxidoreductase</keyword>
<dbReference type="Pfam" id="PF00389">
    <property type="entry name" value="2-Hacid_dh"/>
    <property type="match status" value="1"/>
</dbReference>
<evidence type="ECO:0000259" key="6">
    <source>
        <dbReference type="Pfam" id="PF02826"/>
    </source>
</evidence>
<feature type="domain" description="D-isomer specific 2-hydroxyacid dehydrogenase NAD-binding" evidence="6">
    <location>
        <begin position="124"/>
        <end position="308"/>
    </location>
</feature>
<dbReference type="InterPro" id="IPR006140">
    <property type="entry name" value="D-isomer_DH_NAD-bd"/>
</dbReference>
<evidence type="ECO:0000256" key="1">
    <source>
        <dbReference type="ARBA" id="ARBA00005854"/>
    </source>
</evidence>
<organism evidence="7 8">
    <name type="scientific">Beauveria brongniartii RCEF 3172</name>
    <dbReference type="NCBI Taxonomy" id="1081107"/>
    <lineage>
        <taxon>Eukaryota</taxon>
        <taxon>Fungi</taxon>
        <taxon>Dikarya</taxon>
        <taxon>Ascomycota</taxon>
        <taxon>Pezizomycotina</taxon>
        <taxon>Sordariomycetes</taxon>
        <taxon>Hypocreomycetidae</taxon>
        <taxon>Hypocreales</taxon>
        <taxon>Cordycipitaceae</taxon>
        <taxon>Beauveria</taxon>
        <taxon>Beauveria brongniartii</taxon>
    </lineage>
</organism>
<proteinExistence type="inferred from homology"/>
<dbReference type="FunFam" id="3.40.50.720:FF:000203">
    <property type="entry name" value="D-3-phosphoglycerate dehydrogenase (SerA)"/>
    <property type="match status" value="1"/>
</dbReference>
<dbReference type="SUPFAM" id="SSF51735">
    <property type="entry name" value="NAD(P)-binding Rossmann-fold domains"/>
    <property type="match status" value="1"/>
</dbReference>
<dbReference type="Gene3D" id="3.40.50.720">
    <property type="entry name" value="NAD(P)-binding Rossmann-like Domain"/>
    <property type="match status" value="2"/>
</dbReference>
<dbReference type="PROSITE" id="PS00670">
    <property type="entry name" value="D_2_HYDROXYACID_DH_2"/>
    <property type="match status" value="1"/>
</dbReference>
<evidence type="ECO:0000259" key="5">
    <source>
        <dbReference type="Pfam" id="PF00389"/>
    </source>
</evidence>
<reference evidence="7 8" key="1">
    <citation type="journal article" date="2016" name="Genome Biol. Evol.">
        <title>Divergent and convergent evolution of fungal pathogenicity.</title>
        <authorList>
            <person name="Shang Y."/>
            <person name="Xiao G."/>
            <person name="Zheng P."/>
            <person name="Cen K."/>
            <person name="Zhan S."/>
            <person name="Wang C."/>
        </authorList>
    </citation>
    <scope>NUCLEOTIDE SEQUENCE [LARGE SCALE GENOMIC DNA]</scope>
    <source>
        <strain evidence="7 8">RCEF 3172</strain>
    </source>
</reference>
<comment type="caution">
    <text evidence="7">The sequence shown here is derived from an EMBL/GenBank/DDBJ whole genome shotgun (WGS) entry which is preliminary data.</text>
</comment>
<dbReference type="SUPFAM" id="SSF52283">
    <property type="entry name" value="Formate/glycerate dehydrogenase catalytic domain-like"/>
    <property type="match status" value="1"/>
</dbReference>
<dbReference type="GO" id="GO:0051287">
    <property type="term" value="F:NAD binding"/>
    <property type="evidence" value="ECO:0007669"/>
    <property type="project" value="InterPro"/>
</dbReference>
<dbReference type="AlphaFoldDB" id="A0A167H335"/>
<dbReference type="PANTHER" id="PTHR10996">
    <property type="entry name" value="2-HYDROXYACID DEHYDROGENASE-RELATED"/>
    <property type="match status" value="1"/>
</dbReference>
<feature type="domain" description="D-isomer specific 2-hydroxyacid dehydrogenase catalytic" evidence="5">
    <location>
        <begin position="51"/>
        <end position="339"/>
    </location>
</feature>
<dbReference type="InterPro" id="IPR006139">
    <property type="entry name" value="D-isomer_2_OHA_DH_cat_dom"/>
</dbReference>
<dbReference type="OrthoDB" id="9991913at2759"/>
<dbReference type="PANTHER" id="PTHR10996:SF269">
    <property type="entry name" value="HYPOTHETICAL D-ISOMER SPECIFIC 2-HYDROXYACID DEHYDROGENASE (EUROFUNG)"/>
    <property type="match status" value="1"/>
</dbReference>
<dbReference type="InterPro" id="IPR036291">
    <property type="entry name" value="NAD(P)-bd_dom_sf"/>
</dbReference>
<dbReference type="EMBL" id="AZHA01000006">
    <property type="protein sequence ID" value="OAA47427.1"/>
    <property type="molecule type" value="Genomic_DNA"/>
</dbReference>
<dbReference type="Proteomes" id="UP000076863">
    <property type="component" value="Unassembled WGS sequence"/>
</dbReference>
<keyword evidence="8" id="KW-1185">Reference proteome</keyword>
<gene>
    <name evidence="7" type="ORF">BBO_02882</name>
</gene>
<name>A0A167H335_9HYPO</name>
<dbReference type="InterPro" id="IPR029753">
    <property type="entry name" value="D-isomer_DH_CS"/>
</dbReference>
<sequence>MTSSEKPRFLLLGSLELAHDALASVAQIGGMIQPTATNRADFLAECQSEAFSGVEAIFRTYGSARITGLFDKELVSALPKSCRFVCHKGAGYDQIDVAACRARGIRVSNTPTAVDEATADVTLFLILGALRNLNVAMKTLRQGTFRGASGPDGSVARLPALGHDPQGKVLGILGMGGIGRSVAAKARAFGMTIRYHNRNKLAAAAEDEVGAEYVDFKTLLAESDVLSLNLPLNPKTRHIISTKEFDMMKRGIVIVNTARGAVMDEAALVEALDKGIVSSAGLDVFENEPEVHPGLLANDRVMLVPHMGTWTEETEIKMEEWALDNVRLALQQGRLKSIVPEQTDMQ</sequence>
<accession>A0A167H335</accession>
<evidence type="ECO:0000256" key="4">
    <source>
        <dbReference type="RuleBase" id="RU003719"/>
    </source>
</evidence>
<dbReference type="PROSITE" id="PS00671">
    <property type="entry name" value="D_2_HYDROXYACID_DH_3"/>
    <property type="match status" value="1"/>
</dbReference>
<comment type="similarity">
    <text evidence="1 4">Belongs to the D-isomer specific 2-hydroxyacid dehydrogenase family.</text>
</comment>
<evidence type="ECO:0000313" key="7">
    <source>
        <dbReference type="EMBL" id="OAA47427.1"/>
    </source>
</evidence>
<dbReference type="CDD" id="cd12168">
    <property type="entry name" value="Mand_dh_like"/>
    <property type="match status" value="1"/>
</dbReference>
<dbReference type="PROSITE" id="PS00065">
    <property type="entry name" value="D_2_HYDROXYACID_DH_1"/>
    <property type="match status" value="1"/>
</dbReference>
<evidence type="ECO:0000256" key="3">
    <source>
        <dbReference type="ARBA" id="ARBA00023027"/>
    </source>
</evidence>
<dbReference type="InterPro" id="IPR029752">
    <property type="entry name" value="D-isomer_DH_CS1"/>
</dbReference>
<dbReference type="GO" id="GO:0005829">
    <property type="term" value="C:cytosol"/>
    <property type="evidence" value="ECO:0007669"/>
    <property type="project" value="TreeGrafter"/>
</dbReference>